<dbReference type="InterPro" id="IPR050342">
    <property type="entry name" value="HMGB"/>
</dbReference>
<evidence type="ECO:0000256" key="3">
    <source>
        <dbReference type="SAM" id="Coils"/>
    </source>
</evidence>
<dbReference type="InterPro" id="IPR009071">
    <property type="entry name" value="HMG_box_dom"/>
</dbReference>
<dbReference type="CDD" id="cd00084">
    <property type="entry name" value="HMG-box_SF"/>
    <property type="match status" value="1"/>
</dbReference>
<dbReference type="Pfam" id="PF00505">
    <property type="entry name" value="HMG_box"/>
    <property type="match status" value="2"/>
</dbReference>
<dbReference type="AlphaFoldDB" id="A0AA38HYC0"/>
<keyword evidence="2" id="KW-0539">Nucleus</keyword>
<dbReference type="PANTHER" id="PTHR48112:SF22">
    <property type="entry name" value="MITOCHONDRIAL TRANSCRIPTION FACTOR A, ISOFORM B"/>
    <property type="match status" value="1"/>
</dbReference>
<dbReference type="Proteomes" id="UP001168821">
    <property type="component" value="Unassembled WGS sequence"/>
</dbReference>
<evidence type="ECO:0000256" key="1">
    <source>
        <dbReference type="ARBA" id="ARBA00023125"/>
    </source>
</evidence>
<feature type="DNA-binding region" description="HMG box" evidence="2">
    <location>
        <begin position="51"/>
        <end position="119"/>
    </location>
</feature>
<accession>A0AA38HYC0</accession>
<evidence type="ECO:0000313" key="5">
    <source>
        <dbReference type="EMBL" id="KAJ3645828.1"/>
    </source>
</evidence>
<evidence type="ECO:0000259" key="4">
    <source>
        <dbReference type="PROSITE" id="PS50118"/>
    </source>
</evidence>
<feature type="DNA-binding region" description="HMG box" evidence="2">
    <location>
        <begin position="156"/>
        <end position="222"/>
    </location>
</feature>
<sequence>MAFQGLLFRVSNSLNNCRFLLNTRIPQLNQVSGVKQHVVKALQELKVPEKPKRPLTPYFKFVQERRESIIKQYPDWKVTQVSVQCAADWKALDKSTKSKYEERYKTDIEQYAKKYSEYMNSLTPEQKEALENYKHEVKQAKVRRERKKKIRETGKPKRPVGAYMLYVMEQAKLPSNANKSYVTLLGQLKDTWAEMPEGEKAKYLQETAKAKQQYEEDLKNWELKMMEEGNLDVVRNSTLTGKSPKPRKSK</sequence>
<dbReference type="SMART" id="SM00398">
    <property type="entry name" value="HMG"/>
    <property type="match status" value="2"/>
</dbReference>
<feature type="domain" description="HMG box" evidence="4">
    <location>
        <begin position="51"/>
        <end position="119"/>
    </location>
</feature>
<evidence type="ECO:0000313" key="6">
    <source>
        <dbReference type="Proteomes" id="UP001168821"/>
    </source>
</evidence>
<protein>
    <recommendedName>
        <fullName evidence="4">HMG box domain-containing protein</fullName>
    </recommendedName>
</protein>
<proteinExistence type="predicted"/>
<keyword evidence="1 2" id="KW-0238">DNA-binding</keyword>
<dbReference type="PANTHER" id="PTHR48112">
    <property type="entry name" value="HIGH MOBILITY GROUP PROTEIN DSP1"/>
    <property type="match status" value="1"/>
</dbReference>
<gene>
    <name evidence="5" type="ORF">Zmor_023456</name>
</gene>
<dbReference type="GO" id="GO:0006357">
    <property type="term" value="P:regulation of transcription by RNA polymerase II"/>
    <property type="evidence" value="ECO:0007669"/>
    <property type="project" value="TreeGrafter"/>
</dbReference>
<feature type="coiled-coil region" evidence="3">
    <location>
        <begin position="204"/>
        <end position="231"/>
    </location>
</feature>
<feature type="domain" description="HMG box" evidence="4">
    <location>
        <begin position="156"/>
        <end position="222"/>
    </location>
</feature>
<keyword evidence="6" id="KW-1185">Reference proteome</keyword>
<dbReference type="InterPro" id="IPR036910">
    <property type="entry name" value="HMG_box_dom_sf"/>
</dbReference>
<dbReference type="PROSITE" id="PS50118">
    <property type="entry name" value="HMG_BOX_2"/>
    <property type="match status" value="2"/>
</dbReference>
<dbReference type="GO" id="GO:0003677">
    <property type="term" value="F:DNA binding"/>
    <property type="evidence" value="ECO:0007669"/>
    <property type="project" value="UniProtKB-UniRule"/>
</dbReference>
<dbReference type="Gene3D" id="1.10.30.10">
    <property type="entry name" value="High mobility group box domain"/>
    <property type="match status" value="2"/>
</dbReference>
<keyword evidence="3" id="KW-0175">Coiled coil</keyword>
<dbReference type="SUPFAM" id="SSF47095">
    <property type="entry name" value="HMG-box"/>
    <property type="match status" value="2"/>
</dbReference>
<comment type="caution">
    <text evidence="5">The sequence shown here is derived from an EMBL/GenBank/DDBJ whole genome shotgun (WGS) entry which is preliminary data.</text>
</comment>
<dbReference type="GO" id="GO:0005634">
    <property type="term" value="C:nucleus"/>
    <property type="evidence" value="ECO:0007669"/>
    <property type="project" value="UniProtKB-UniRule"/>
</dbReference>
<reference evidence="5" key="1">
    <citation type="journal article" date="2023" name="G3 (Bethesda)">
        <title>Whole genome assemblies of Zophobas morio and Tenebrio molitor.</title>
        <authorList>
            <person name="Kaur S."/>
            <person name="Stinson S.A."/>
            <person name="diCenzo G.C."/>
        </authorList>
    </citation>
    <scope>NUCLEOTIDE SEQUENCE</scope>
    <source>
        <strain evidence="5">QUZm001</strain>
    </source>
</reference>
<name>A0AA38HYC0_9CUCU</name>
<evidence type="ECO:0000256" key="2">
    <source>
        <dbReference type="PROSITE-ProRule" id="PRU00267"/>
    </source>
</evidence>
<organism evidence="5 6">
    <name type="scientific">Zophobas morio</name>
    <dbReference type="NCBI Taxonomy" id="2755281"/>
    <lineage>
        <taxon>Eukaryota</taxon>
        <taxon>Metazoa</taxon>
        <taxon>Ecdysozoa</taxon>
        <taxon>Arthropoda</taxon>
        <taxon>Hexapoda</taxon>
        <taxon>Insecta</taxon>
        <taxon>Pterygota</taxon>
        <taxon>Neoptera</taxon>
        <taxon>Endopterygota</taxon>
        <taxon>Coleoptera</taxon>
        <taxon>Polyphaga</taxon>
        <taxon>Cucujiformia</taxon>
        <taxon>Tenebrionidae</taxon>
        <taxon>Zophobas</taxon>
    </lineage>
</organism>
<dbReference type="EMBL" id="JALNTZ010000007">
    <property type="protein sequence ID" value="KAJ3645828.1"/>
    <property type="molecule type" value="Genomic_DNA"/>
</dbReference>